<accession>A0A5N6E704</accession>
<evidence type="ECO:0000313" key="3">
    <source>
        <dbReference type="EMBL" id="KAB8213148.1"/>
    </source>
</evidence>
<reference evidence="3 4" key="1">
    <citation type="submission" date="2019-04" db="EMBL/GenBank/DDBJ databases">
        <title>Fungal friends and foes A comparative genomics study of 23 Aspergillus species from section Flavi.</title>
        <authorList>
            <consortium name="DOE Joint Genome Institute"/>
            <person name="Kjaerbolling I."/>
            <person name="Vesth T.C."/>
            <person name="Frisvad J.C."/>
            <person name="Nybo J.L."/>
            <person name="Theobald S."/>
            <person name="Kildgaard S."/>
            <person name="Petersen T.I."/>
            <person name="Kuo A."/>
            <person name="Sato A."/>
            <person name="Lyhne E.K."/>
            <person name="Kogle M.E."/>
            <person name="Wiebenga A."/>
            <person name="Kun R.S."/>
            <person name="Lubbers R.J."/>
            <person name="Makela M.R."/>
            <person name="Barry K."/>
            <person name="Chovatia M."/>
            <person name="Clum A."/>
            <person name="Daum C."/>
            <person name="Haridas S."/>
            <person name="He G."/>
            <person name="LaButti K."/>
            <person name="Lipzen A."/>
            <person name="Mondo S."/>
            <person name="Pangilinan J."/>
            <person name="Riley R."/>
            <person name="Salamov A."/>
            <person name="Simmons B.A."/>
            <person name="Magnuson J.K."/>
            <person name="Henrissat B."/>
            <person name="Mortensen U.H."/>
            <person name="Larsen T.O."/>
            <person name="De vries R.P."/>
            <person name="Grigoriev I.V."/>
            <person name="Machida M."/>
            <person name="Baker S.E."/>
            <person name="Andersen M.R."/>
        </authorList>
    </citation>
    <scope>NUCLEOTIDE SEQUENCE [LARGE SCALE GENOMIC DNA]</scope>
    <source>
        <strain evidence="3 4">CBS 126849</strain>
    </source>
</reference>
<organism evidence="3 4">
    <name type="scientific">Aspergillus novoparasiticus</name>
    <dbReference type="NCBI Taxonomy" id="986946"/>
    <lineage>
        <taxon>Eukaryota</taxon>
        <taxon>Fungi</taxon>
        <taxon>Dikarya</taxon>
        <taxon>Ascomycota</taxon>
        <taxon>Pezizomycotina</taxon>
        <taxon>Eurotiomycetes</taxon>
        <taxon>Eurotiomycetidae</taxon>
        <taxon>Eurotiales</taxon>
        <taxon>Aspergillaceae</taxon>
        <taxon>Aspergillus</taxon>
        <taxon>Aspergillus subgen. Circumdati</taxon>
    </lineage>
</organism>
<feature type="signal peptide" evidence="2">
    <location>
        <begin position="1"/>
        <end position="19"/>
    </location>
</feature>
<feature type="compositionally biased region" description="Polar residues" evidence="1">
    <location>
        <begin position="162"/>
        <end position="176"/>
    </location>
</feature>
<gene>
    <name evidence="3" type="ORF">BDV33DRAFT_210479</name>
</gene>
<evidence type="ECO:0000256" key="2">
    <source>
        <dbReference type="SAM" id="SignalP"/>
    </source>
</evidence>
<dbReference type="AlphaFoldDB" id="A0A5N6E704"/>
<keyword evidence="4" id="KW-1185">Reference proteome</keyword>
<protein>
    <submittedName>
        <fullName evidence="3">Uncharacterized protein</fullName>
    </submittedName>
</protein>
<dbReference type="Proteomes" id="UP000326799">
    <property type="component" value="Unassembled WGS sequence"/>
</dbReference>
<evidence type="ECO:0000313" key="4">
    <source>
        <dbReference type="Proteomes" id="UP000326799"/>
    </source>
</evidence>
<feature type="chain" id="PRO_5024829111" evidence="2">
    <location>
        <begin position="20"/>
        <end position="339"/>
    </location>
</feature>
<feature type="region of interest" description="Disordered" evidence="1">
    <location>
        <begin position="150"/>
        <end position="229"/>
    </location>
</feature>
<name>A0A5N6E704_9EURO</name>
<keyword evidence="2" id="KW-0732">Signal</keyword>
<proteinExistence type="predicted"/>
<dbReference type="EMBL" id="ML733683">
    <property type="protein sequence ID" value="KAB8213148.1"/>
    <property type="molecule type" value="Genomic_DNA"/>
</dbReference>
<feature type="compositionally biased region" description="Basic and acidic residues" evidence="1">
    <location>
        <begin position="212"/>
        <end position="229"/>
    </location>
</feature>
<sequence length="339" mass="36355">MRIELYLTRLSVPVALVLAVAWSLPTPVMEANTPNIDASDPTKIAGGILAASLPSPETFSFSPFAEGRGLHGLYHSVLDHERAARIKTVLVQRRQSEDGFVSEPIGGLSTSINPGKSSSSSFSYNDIGNLFVEEKGQLSESAVNAANDIANNAKTDDPGAASVTNPDMSSPTNQFATERKSATDNGDPLLPGASGERARNPTGNEKPPADGYDDRGQYHTKPNGERYHGSKVPDEFWTSGQTWSTAQRQPLDISRKVPSVNENLDHSIQGAIKRLPWPLVKETTPQDRLRSALINNGNFADGYNANMAQNAGSSKNPGNGGIKTQLAPLFKDILTKFTG</sequence>
<evidence type="ECO:0000256" key="1">
    <source>
        <dbReference type="SAM" id="MobiDB-lite"/>
    </source>
</evidence>